<keyword evidence="10" id="KW-0067">ATP-binding</keyword>
<dbReference type="PROSITE" id="PS50110">
    <property type="entry name" value="RESPONSE_REGULATORY"/>
    <property type="match status" value="1"/>
</dbReference>
<feature type="transmembrane region" description="Helical" evidence="7">
    <location>
        <begin position="246"/>
        <end position="265"/>
    </location>
</feature>
<dbReference type="SUPFAM" id="SSF52172">
    <property type="entry name" value="CheY-like"/>
    <property type="match status" value="1"/>
</dbReference>
<feature type="domain" description="Histidine kinase" evidence="8">
    <location>
        <begin position="417"/>
        <end position="637"/>
    </location>
</feature>
<evidence type="ECO:0000259" key="9">
    <source>
        <dbReference type="PROSITE" id="PS50110"/>
    </source>
</evidence>
<dbReference type="PRINTS" id="PR00344">
    <property type="entry name" value="BCTRLSENSOR"/>
</dbReference>
<feature type="transmembrane region" description="Helical" evidence="7">
    <location>
        <begin position="331"/>
        <end position="351"/>
    </location>
</feature>
<reference evidence="10 11" key="1">
    <citation type="submission" date="2014-09" db="EMBL/GenBank/DDBJ databases">
        <title>Whole Genome Shotgun of Flavobacterium aquatile LMG 4008.</title>
        <authorList>
            <person name="Gale A.N."/>
            <person name="Pipes S.E."/>
            <person name="Newman J.D."/>
        </authorList>
    </citation>
    <scope>NUCLEOTIDE SEQUENCE [LARGE SCALE GENOMIC DNA]</scope>
    <source>
        <strain evidence="10 11">LMG 4008</strain>
    </source>
</reference>
<dbReference type="GO" id="GO:0000155">
    <property type="term" value="F:phosphorelay sensor kinase activity"/>
    <property type="evidence" value="ECO:0007669"/>
    <property type="project" value="InterPro"/>
</dbReference>
<dbReference type="FunFam" id="3.30.565.10:FF:000010">
    <property type="entry name" value="Sensor histidine kinase RcsC"/>
    <property type="match status" value="1"/>
</dbReference>
<keyword evidence="3 5" id="KW-0597">Phosphoprotein</keyword>
<dbReference type="Gene3D" id="1.10.287.130">
    <property type="match status" value="1"/>
</dbReference>
<dbReference type="InterPro" id="IPR001789">
    <property type="entry name" value="Sig_transdc_resp-reg_receiver"/>
</dbReference>
<dbReference type="SMART" id="SM00388">
    <property type="entry name" value="HisKA"/>
    <property type="match status" value="1"/>
</dbReference>
<accession>A0A095SYP8</accession>
<feature type="domain" description="Response regulatory" evidence="9">
    <location>
        <begin position="658"/>
        <end position="778"/>
    </location>
</feature>
<dbReference type="SUPFAM" id="SSF47384">
    <property type="entry name" value="Homodimeric domain of signal transducing histidine kinase"/>
    <property type="match status" value="1"/>
</dbReference>
<dbReference type="eggNOG" id="COG2205">
    <property type="taxonomic scope" value="Bacteria"/>
</dbReference>
<proteinExistence type="predicted"/>
<dbReference type="Gene3D" id="3.40.50.2300">
    <property type="match status" value="1"/>
</dbReference>
<keyword evidence="10" id="KW-0547">Nucleotide-binding</keyword>
<dbReference type="Gene3D" id="3.30.565.10">
    <property type="entry name" value="Histidine kinase-like ATPase, C-terminal domain"/>
    <property type="match status" value="1"/>
</dbReference>
<dbReference type="InterPro" id="IPR011622">
    <property type="entry name" value="7TMR_DISM_rcpt_extracell_dom2"/>
</dbReference>
<dbReference type="Pfam" id="PF00512">
    <property type="entry name" value="HisKA"/>
    <property type="match status" value="1"/>
</dbReference>
<evidence type="ECO:0000256" key="3">
    <source>
        <dbReference type="ARBA" id="ARBA00022553"/>
    </source>
</evidence>
<dbReference type="InterPro" id="IPR011623">
    <property type="entry name" value="7TMR_DISM_rcpt_extracell_dom1"/>
</dbReference>
<feature type="transmembrane region" description="Helical" evidence="7">
    <location>
        <begin position="181"/>
        <end position="202"/>
    </location>
</feature>
<dbReference type="Proteomes" id="UP000029554">
    <property type="component" value="Unassembled WGS sequence"/>
</dbReference>
<evidence type="ECO:0000256" key="7">
    <source>
        <dbReference type="SAM" id="Phobius"/>
    </source>
</evidence>
<keyword evidence="7" id="KW-0812">Transmembrane</keyword>
<keyword evidence="11" id="KW-1185">Reference proteome</keyword>
<evidence type="ECO:0000259" key="8">
    <source>
        <dbReference type="PROSITE" id="PS50109"/>
    </source>
</evidence>
<dbReference type="EMBL" id="JRHH01000001">
    <property type="protein sequence ID" value="KGD69662.1"/>
    <property type="molecule type" value="Genomic_DNA"/>
</dbReference>
<dbReference type="SMART" id="SM00387">
    <property type="entry name" value="HATPase_c"/>
    <property type="match status" value="1"/>
</dbReference>
<dbReference type="PANTHER" id="PTHR45339">
    <property type="entry name" value="HYBRID SIGNAL TRANSDUCTION HISTIDINE KINASE J"/>
    <property type="match status" value="1"/>
</dbReference>
<dbReference type="Pfam" id="PF02518">
    <property type="entry name" value="HATPase_c"/>
    <property type="match status" value="1"/>
</dbReference>
<dbReference type="eggNOG" id="COG0784">
    <property type="taxonomic scope" value="Bacteria"/>
</dbReference>
<dbReference type="EC" id="2.7.13.3" evidence="2"/>
<feature type="transmembrane region" description="Helical" evidence="7">
    <location>
        <begin position="209"/>
        <end position="226"/>
    </location>
</feature>
<dbReference type="Pfam" id="PF07695">
    <property type="entry name" value="7TMR-DISM_7TM"/>
    <property type="match status" value="1"/>
</dbReference>
<dbReference type="STRING" id="1453498.LG45_02585"/>
<keyword evidence="7" id="KW-0472">Membrane</keyword>
<dbReference type="Pfam" id="PF00072">
    <property type="entry name" value="Response_reg"/>
    <property type="match status" value="1"/>
</dbReference>
<dbReference type="SUPFAM" id="SSF55874">
    <property type="entry name" value="ATPase domain of HSP90 chaperone/DNA topoisomerase II/histidine kinase"/>
    <property type="match status" value="1"/>
</dbReference>
<dbReference type="Gene3D" id="2.60.40.2380">
    <property type="match status" value="1"/>
</dbReference>
<dbReference type="InterPro" id="IPR004358">
    <property type="entry name" value="Sig_transdc_His_kin-like_C"/>
</dbReference>
<dbReference type="InterPro" id="IPR011006">
    <property type="entry name" value="CheY-like_superfamily"/>
</dbReference>
<dbReference type="GO" id="GO:0005524">
    <property type="term" value="F:ATP binding"/>
    <property type="evidence" value="ECO:0007669"/>
    <property type="project" value="UniProtKB-KW"/>
</dbReference>
<keyword evidence="7" id="KW-1133">Transmembrane helix</keyword>
<feature type="transmembrane region" description="Helical" evidence="7">
    <location>
        <begin position="277"/>
        <end position="299"/>
    </location>
</feature>
<organism evidence="10 11">
    <name type="scientific">Flavobacterium aquatile LMG 4008 = ATCC 11947</name>
    <dbReference type="NCBI Taxonomy" id="1453498"/>
    <lineage>
        <taxon>Bacteria</taxon>
        <taxon>Pseudomonadati</taxon>
        <taxon>Bacteroidota</taxon>
        <taxon>Flavobacteriia</taxon>
        <taxon>Flavobacteriales</taxon>
        <taxon>Flavobacteriaceae</taxon>
        <taxon>Flavobacterium</taxon>
    </lineage>
</organism>
<feature type="modified residue" description="4-aspartylphosphate" evidence="5">
    <location>
        <position position="708"/>
    </location>
</feature>
<feature type="coiled-coil region" evidence="6">
    <location>
        <begin position="382"/>
        <end position="409"/>
    </location>
</feature>
<sequence length="778" mass="89117">MTAILLLFFQNTAFSQYIIGSKNIDFNQKSLHNFTTIFDSKQNQLSINEVLKIDKTKFNPLNDENHDLGFTADNYWLHFSVKNETNSDLKYYLESSRPIVDVANFYKVIGNKVVSIQKSGDNIPFKERSFKHRKTLFTVYLLPNETADYYINLKSDGEVINAPVILRTPMNLVEVTSFEQIVFGFFYGILVIASILYFFFFYAMKERVFLYYGLYVVFIGLLQFSLDGYFYQFITPNAGWLSNKSVLLFAIISGFFLGKYAQNYLKVAQVSVRLNTLFNVLYVFFGLLFLVIIFIPQWFQYGYPVMNFLGLLLLILIISSLIHIYVETKKIYSFFTLGILSLVTGFVVFILKNFSLLPYNFITENSSKLGTGLEVVFLSLSMASLIKDLKEERENLQGLALQKSEEMNEMKSYFLSNISHELRTPLNTIMNFIESIDGETDSKSIQEKCEVIRSSSSSLLSSVNDILDFSKIEKDEIKLEEADFDLYRLLNEIRTDTLNRAQNKGLDFQYIQCQDLPKMVFGDVDRIRQILVNLLSNALKFTSEGIVKFKVDCEIINDKVALNFIVSDTGDGISKEKIDSIFDSFSQQSINNSRKYGGLGLGLYIVKALVNLYKGDIEVQSIVNQGTVCNVKINLIKVAIKEEVKLEEINNYNLHGKRILVVEDNAMNQMVLKMITKKWLNTEVDYAFNGEEGLEFLRKSKYDVILMDLQMPVMDGYEATIEIRGGNSGINDKNIPIIAVTADVMESTKDRVKEIGMDFYLSKPVNKDVLFEIIQKCA</sequence>
<dbReference type="InterPro" id="IPR003661">
    <property type="entry name" value="HisK_dim/P_dom"/>
</dbReference>
<evidence type="ECO:0000313" key="11">
    <source>
        <dbReference type="Proteomes" id="UP000029554"/>
    </source>
</evidence>
<protein>
    <recommendedName>
        <fullName evidence="2">histidine kinase</fullName>
        <ecNumber evidence="2">2.7.13.3</ecNumber>
    </recommendedName>
</protein>
<dbReference type="InterPro" id="IPR036097">
    <property type="entry name" value="HisK_dim/P_sf"/>
</dbReference>
<evidence type="ECO:0000256" key="1">
    <source>
        <dbReference type="ARBA" id="ARBA00000085"/>
    </source>
</evidence>
<comment type="catalytic activity">
    <reaction evidence="1">
        <text>ATP + protein L-histidine = ADP + protein N-phospho-L-histidine.</text>
        <dbReference type="EC" id="2.7.13.3"/>
    </reaction>
</comment>
<keyword evidence="4" id="KW-0902">Two-component regulatory system</keyword>
<evidence type="ECO:0000256" key="5">
    <source>
        <dbReference type="PROSITE-ProRule" id="PRU00169"/>
    </source>
</evidence>
<evidence type="ECO:0000256" key="4">
    <source>
        <dbReference type="ARBA" id="ARBA00023012"/>
    </source>
</evidence>
<dbReference type="CDD" id="cd17546">
    <property type="entry name" value="REC_hyHK_CKI1_RcsC-like"/>
    <property type="match status" value="1"/>
</dbReference>
<dbReference type="PANTHER" id="PTHR45339:SF1">
    <property type="entry name" value="HYBRID SIGNAL TRANSDUCTION HISTIDINE KINASE J"/>
    <property type="match status" value="1"/>
</dbReference>
<evidence type="ECO:0000256" key="2">
    <source>
        <dbReference type="ARBA" id="ARBA00012438"/>
    </source>
</evidence>
<dbReference type="InterPro" id="IPR005467">
    <property type="entry name" value="His_kinase_dom"/>
</dbReference>
<feature type="transmembrane region" description="Helical" evidence="7">
    <location>
        <begin position="305"/>
        <end position="324"/>
    </location>
</feature>
<evidence type="ECO:0000313" key="10">
    <source>
        <dbReference type="EMBL" id="KGD69662.1"/>
    </source>
</evidence>
<dbReference type="CDD" id="cd16922">
    <property type="entry name" value="HATPase_EvgS-ArcB-TorS-like"/>
    <property type="match status" value="1"/>
</dbReference>
<evidence type="ECO:0000256" key="6">
    <source>
        <dbReference type="SAM" id="Coils"/>
    </source>
</evidence>
<dbReference type="InterPro" id="IPR036890">
    <property type="entry name" value="HATPase_C_sf"/>
</dbReference>
<dbReference type="CDD" id="cd00082">
    <property type="entry name" value="HisKA"/>
    <property type="match status" value="1"/>
</dbReference>
<comment type="caution">
    <text evidence="10">The sequence shown here is derived from an EMBL/GenBank/DDBJ whole genome shotgun (WGS) entry which is preliminary data.</text>
</comment>
<dbReference type="InterPro" id="IPR003594">
    <property type="entry name" value="HATPase_dom"/>
</dbReference>
<gene>
    <name evidence="10" type="ORF">LG45_02585</name>
</gene>
<dbReference type="AlphaFoldDB" id="A0A095SYP8"/>
<keyword evidence="6" id="KW-0175">Coiled coil</keyword>
<dbReference type="Pfam" id="PF07696">
    <property type="entry name" value="7TMR-DISMED2"/>
    <property type="match status" value="1"/>
</dbReference>
<dbReference type="PROSITE" id="PS50109">
    <property type="entry name" value="HIS_KIN"/>
    <property type="match status" value="1"/>
</dbReference>
<dbReference type="SMART" id="SM00448">
    <property type="entry name" value="REC"/>
    <property type="match status" value="1"/>
</dbReference>
<name>A0A095SYP8_9FLAO</name>